<dbReference type="Gene3D" id="3.10.20.370">
    <property type="match status" value="1"/>
</dbReference>
<feature type="compositionally biased region" description="Basic and acidic residues" evidence="7">
    <location>
        <begin position="72"/>
        <end position="84"/>
    </location>
</feature>
<keyword evidence="1" id="KW-0808">Transferase</keyword>
<dbReference type="InterPro" id="IPR050951">
    <property type="entry name" value="Retrovirus_Pol_polyprotein"/>
</dbReference>
<dbReference type="Gene3D" id="3.30.70.270">
    <property type="match status" value="1"/>
</dbReference>
<dbReference type="PROSITE" id="PS50994">
    <property type="entry name" value="INTEGRASE"/>
    <property type="match status" value="1"/>
</dbReference>
<dbReference type="FunFam" id="3.30.70.270:FF:000003">
    <property type="entry name" value="Transposon Ty3-G Gag-Pol polyprotein"/>
    <property type="match status" value="1"/>
</dbReference>
<evidence type="ECO:0000313" key="9">
    <source>
        <dbReference type="EMBL" id="RVW67311.1"/>
    </source>
</evidence>
<dbReference type="CDD" id="cd00303">
    <property type="entry name" value="retropepsin_like"/>
    <property type="match status" value="1"/>
</dbReference>
<feature type="compositionally biased region" description="Basic and acidic residues" evidence="7">
    <location>
        <begin position="1322"/>
        <end position="1331"/>
    </location>
</feature>
<feature type="region of interest" description="Disordered" evidence="7">
    <location>
        <begin position="1024"/>
        <end position="1113"/>
    </location>
</feature>
<evidence type="ECO:0000256" key="6">
    <source>
        <dbReference type="SAM" id="Coils"/>
    </source>
</evidence>
<evidence type="ECO:0000256" key="3">
    <source>
        <dbReference type="ARBA" id="ARBA00022722"/>
    </source>
</evidence>
<dbReference type="GO" id="GO:0016779">
    <property type="term" value="F:nucleotidyltransferase activity"/>
    <property type="evidence" value="ECO:0007669"/>
    <property type="project" value="UniProtKB-KW"/>
</dbReference>
<evidence type="ECO:0000256" key="7">
    <source>
        <dbReference type="SAM" id="MobiDB-lite"/>
    </source>
</evidence>
<dbReference type="EMBL" id="QGNW01000592">
    <property type="protein sequence ID" value="RVW67311.1"/>
    <property type="molecule type" value="Genomic_DNA"/>
</dbReference>
<dbReference type="GO" id="GO:0003676">
    <property type="term" value="F:nucleic acid binding"/>
    <property type="evidence" value="ECO:0007669"/>
    <property type="project" value="InterPro"/>
</dbReference>
<dbReference type="Pfam" id="PF00078">
    <property type="entry name" value="RVT_1"/>
    <property type="match status" value="1"/>
</dbReference>
<keyword evidence="4" id="KW-0255">Endonuclease</keyword>
<evidence type="ECO:0000256" key="4">
    <source>
        <dbReference type="ARBA" id="ARBA00022759"/>
    </source>
</evidence>
<dbReference type="CDD" id="cd01647">
    <property type="entry name" value="RT_LTR"/>
    <property type="match status" value="1"/>
</dbReference>
<dbReference type="FunFam" id="3.10.20.370:FF:000001">
    <property type="entry name" value="Retrovirus-related Pol polyprotein from transposon 17.6-like protein"/>
    <property type="match status" value="1"/>
</dbReference>
<keyword evidence="6" id="KW-0175">Coiled coil</keyword>
<dbReference type="InterPro" id="IPR000477">
    <property type="entry name" value="RT_dom"/>
</dbReference>
<protein>
    <submittedName>
        <fullName evidence="9">Retrovirus-related Pol polyprotein from transposon 17.6</fullName>
    </submittedName>
</protein>
<feature type="region of interest" description="Disordered" evidence="7">
    <location>
        <begin position="65"/>
        <end position="84"/>
    </location>
</feature>
<accession>A0A438G543</accession>
<dbReference type="Gene3D" id="3.10.10.10">
    <property type="entry name" value="HIV Type 1 Reverse Transcriptase, subunit A, domain 1"/>
    <property type="match status" value="1"/>
</dbReference>
<dbReference type="InterPro" id="IPR012337">
    <property type="entry name" value="RNaseH-like_sf"/>
</dbReference>
<dbReference type="GO" id="GO:0004519">
    <property type="term" value="F:endonuclease activity"/>
    <property type="evidence" value="ECO:0007669"/>
    <property type="project" value="UniProtKB-KW"/>
</dbReference>
<dbReference type="CDD" id="cd09274">
    <property type="entry name" value="RNase_HI_RT_Ty3"/>
    <property type="match status" value="1"/>
</dbReference>
<dbReference type="Proteomes" id="UP000288805">
    <property type="component" value="Unassembled WGS sequence"/>
</dbReference>
<keyword evidence="2" id="KW-0548">Nucleotidyltransferase</keyword>
<evidence type="ECO:0000256" key="2">
    <source>
        <dbReference type="ARBA" id="ARBA00022695"/>
    </source>
</evidence>
<dbReference type="SUPFAM" id="SSF56672">
    <property type="entry name" value="DNA/RNA polymerases"/>
    <property type="match status" value="1"/>
</dbReference>
<gene>
    <name evidence="9" type="primary">pol_1101</name>
    <name evidence="9" type="ORF">CK203_063992</name>
</gene>
<evidence type="ECO:0000256" key="5">
    <source>
        <dbReference type="ARBA" id="ARBA00023268"/>
    </source>
</evidence>
<dbReference type="InterPro" id="IPR021109">
    <property type="entry name" value="Peptidase_aspartic_dom_sf"/>
</dbReference>
<dbReference type="GO" id="GO:0015074">
    <property type="term" value="P:DNA integration"/>
    <property type="evidence" value="ECO:0007669"/>
    <property type="project" value="InterPro"/>
</dbReference>
<dbReference type="InterPro" id="IPR001584">
    <property type="entry name" value="Integrase_cat-core"/>
</dbReference>
<dbReference type="SUPFAM" id="SSF53098">
    <property type="entry name" value="Ribonuclease H-like"/>
    <property type="match status" value="1"/>
</dbReference>
<keyword evidence="5" id="KW-0511">Multifunctional enzyme</keyword>
<dbReference type="PANTHER" id="PTHR37984">
    <property type="entry name" value="PROTEIN CBG26694"/>
    <property type="match status" value="1"/>
</dbReference>
<dbReference type="Pfam" id="PF13650">
    <property type="entry name" value="Asp_protease_2"/>
    <property type="match status" value="1"/>
</dbReference>
<evidence type="ECO:0000313" key="10">
    <source>
        <dbReference type="Proteomes" id="UP000288805"/>
    </source>
</evidence>
<feature type="compositionally biased region" description="Basic and acidic residues" evidence="7">
    <location>
        <begin position="103"/>
        <end position="116"/>
    </location>
</feature>
<proteinExistence type="predicted"/>
<feature type="compositionally biased region" description="Pro residues" evidence="7">
    <location>
        <begin position="1355"/>
        <end position="1365"/>
    </location>
</feature>
<reference evidence="9 10" key="1">
    <citation type="journal article" date="2018" name="PLoS Genet.">
        <title>Population sequencing reveals clonal diversity and ancestral inbreeding in the grapevine cultivar Chardonnay.</title>
        <authorList>
            <person name="Roach M.J."/>
            <person name="Johnson D.L."/>
            <person name="Bohlmann J."/>
            <person name="van Vuuren H.J."/>
            <person name="Jones S.J."/>
            <person name="Pretorius I.S."/>
            <person name="Schmidt S.A."/>
            <person name="Borneman A.R."/>
        </authorList>
    </citation>
    <scope>NUCLEOTIDE SEQUENCE [LARGE SCALE GENOMIC DNA]</scope>
    <source>
        <strain evidence="10">cv. Chardonnay</strain>
        <tissue evidence="9">Leaf</tissue>
    </source>
</reference>
<dbReference type="Gene3D" id="3.30.420.10">
    <property type="entry name" value="Ribonuclease H-like superfamily/Ribonuclease H"/>
    <property type="match status" value="1"/>
</dbReference>
<keyword evidence="4" id="KW-0378">Hydrolase</keyword>
<feature type="domain" description="Integrase catalytic" evidence="8">
    <location>
        <begin position="799"/>
        <end position="960"/>
    </location>
</feature>
<feature type="compositionally biased region" description="Low complexity" evidence="7">
    <location>
        <begin position="1337"/>
        <end position="1354"/>
    </location>
</feature>
<dbReference type="InterPro" id="IPR041577">
    <property type="entry name" value="RT_RNaseH_2"/>
</dbReference>
<evidence type="ECO:0000259" key="8">
    <source>
        <dbReference type="PROSITE" id="PS50994"/>
    </source>
</evidence>
<dbReference type="InterPro" id="IPR043128">
    <property type="entry name" value="Rev_trsase/Diguanyl_cyclase"/>
</dbReference>
<dbReference type="PANTHER" id="PTHR37984:SF5">
    <property type="entry name" value="PROTEIN NYNRIN-LIKE"/>
    <property type="match status" value="1"/>
</dbReference>
<name>A0A438G543_VITVI</name>
<evidence type="ECO:0000256" key="1">
    <source>
        <dbReference type="ARBA" id="ARBA00022679"/>
    </source>
</evidence>
<dbReference type="Pfam" id="PF00665">
    <property type="entry name" value="rve"/>
    <property type="match status" value="1"/>
</dbReference>
<comment type="caution">
    <text evidence="9">The sequence shown here is derived from an EMBL/GenBank/DDBJ whole genome shotgun (WGS) entry which is preliminary data.</text>
</comment>
<feature type="coiled-coil region" evidence="6">
    <location>
        <begin position="993"/>
        <end position="1020"/>
    </location>
</feature>
<feature type="region of interest" description="Disordered" evidence="7">
    <location>
        <begin position="103"/>
        <end position="146"/>
    </location>
</feature>
<organism evidence="9 10">
    <name type="scientific">Vitis vinifera</name>
    <name type="common">Grape</name>
    <dbReference type="NCBI Taxonomy" id="29760"/>
    <lineage>
        <taxon>Eukaryota</taxon>
        <taxon>Viridiplantae</taxon>
        <taxon>Streptophyta</taxon>
        <taxon>Embryophyta</taxon>
        <taxon>Tracheophyta</taxon>
        <taxon>Spermatophyta</taxon>
        <taxon>Magnoliopsida</taxon>
        <taxon>eudicotyledons</taxon>
        <taxon>Gunneridae</taxon>
        <taxon>Pentapetalae</taxon>
        <taxon>rosids</taxon>
        <taxon>Vitales</taxon>
        <taxon>Vitaceae</taxon>
        <taxon>Viteae</taxon>
        <taxon>Vitis</taxon>
    </lineage>
</organism>
<dbReference type="InterPro" id="IPR036397">
    <property type="entry name" value="RNaseH_sf"/>
</dbReference>
<keyword evidence="3" id="KW-0540">Nuclease</keyword>
<feature type="region of interest" description="Disordered" evidence="7">
    <location>
        <begin position="1322"/>
        <end position="1365"/>
    </location>
</feature>
<dbReference type="InterPro" id="IPR043502">
    <property type="entry name" value="DNA/RNA_pol_sf"/>
</dbReference>
<dbReference type="Gene3D" id="2.40.70.10">
    <property type="entry name" value="Acid Proteases"/>
    <property type="match status" value="1"/>
</dbReference>
<dbReference type="Pfam" id="PF17919">
    <property type="entry name" value="RT_RNaseH_2"/>
    <property type="match status" value="1"/>
</dbReference>
<sequence>MPCTICQSCDHVVDECPTMPALEKPSKFFLETKTTSIPTTRPNQAPQQTSSVEQAIVNLRKVSLSTKPNPKGVHEVETQEGESSKLREVKAVITLRSGKEVDQPLPKVKQDEELMSKKTLVKESNNQEEKSGKKSASKSSIEEEPRIVIKEDMMKKHMPPPFPQALHGKKEIKNSSEILEVLRQVKSKSPVKYKDPGCPTISVNIGGTHVEKALLDLGASVNLLPYSVYKQLGLGGLKPTTITLSLADRSVKIPRGVIEDVLVQVDKFYYPVDFVVLDTDPTKWGDAAHIWNMTLELNIFHLCKRHLHPEEEEGLEEVCLINTLVEEHCDKNLQESLNESLEMFEEGLPEPSDVLPIMSPWRRREEILPLFNQEDSQEATVDDPPKLVLKPLPVDLKYAYLEENEKCPVVVSSTLTRISPLVCTHHIYMEDDAKPVRQPQRRLNPHMQEVVRGEVLKLLQAGIIYPFQTVCGRLNSVTRKDHFPLPFMDQVLERVSGHPFYCFLDGYSGRMPFGLCNAPATFQRCMLSIFSDMVERIMEVFMDDITVYGSSYEECLLHLEAVLQRCIEKDLVLNWEKCHFMVQQGIVLGHIISKKGIEVDKAKVELIVKLPPPQMLRELGNSLDMRGSIGDAKFVWDEKCQKSFEELKQFLTTAPPIVRAPNWKLPFEVMCDASDLAMGAVLGQREDGKPYVIYYASKTLNEAQRNYTTTEKELLAVVFALDKFRGLFADQLSRLVISHDSHGLPINDDFPEESLMSIEVAPWYSHIANFLVTEKYQECVPEQEQSGILSIAMIMHVEVICLPENSNESDPIRLHGPFPMSFGHSYILVGVDYVSKWVESIPCRSNDHKVVLRFLKDNIFARFGVPKAIISDEGTHFCNKPFETLLAKYGVKHKVATPYHPQTSGQVELANREIKNILMKVVNVNRKDWSIKLLDSLWAYRTAYKTILGMSPYRLVYGKACHLPVEIEYKAWWAIKKLNMDLTRAGLKRCLDLNELEEMRNDAYLNSKNCKREVESLRNEVMVKSSERAAPVRAPLDAPPHLADSASQSRYHTRRASATPVAPTQIPLRGPPTKKAKTSKQGESSRAPRDSQSQPPSIRRPRPSSPIEGNSDCRSKSFHAEAYFEHTMLRQQTDLRDSYSLLQRYHLVPFMTPPQFFYPRIAEAFHIPYAPADPTAFRRWAPLSEWDMVRSLSRGTSSQMTIFRRELPPRMLLVDVVLRTNLFPLQHTIQRRGAILKALFRIFEGYYFGPHHLIMAALLHFEEKVHKWRLTRAASIQLLFPRLLCHVLAHMGFPADPQAEPRRHCRESFSLDQWTQLSLHQHSPELPEPREVPPAPSTSAPSEPVPEAASSDAPPTVPPTAEPPITIPGSEYRALLASFQTLTTTQTAIMERMDHFQIQQEQQTLILREIQQHLGLVPPAPPVAVPSSVPAEDPPIHQRSLLLDHTITPLLFLPYYKEVSLPPFYYHLLLEHWGQCSS</sequence>